<dbReference type="PANTHER" id="PTHR21262">
    <property type="entry name" value="GUANOSINE-3',5'-BIS DIPHOSPHATE 3'-PYROPHOSPHOHYDROLASE"/>
    <property type="match status" value="1"/>
</dbReference>
<dbReference type="AlphaFoldDB" id="A0A369CD94"/>
<sequence length="736" mass="83265">MVKVKESIRIDADREITLEDWLVLLRQERPDLAPDRLRAACALLQDTFPDSGPAGGEGGVLGEGLAMADVLADMRLDPETLAAALLYPCVRDDVLELETVTERVGEGVSRLLGGIRQMNAIHDIYQNAGDRRRDGGHAENLRKMLLAMVEDVRVVLVKLAERVVAMRLARDADEPVRRDLARETQEVYAPLANRLGIGQIKWELEDLAFRFLEPATYKQIARLLEERRVDRERYIRRVMDQLRESLASAGIQAEVHGRAKHIYSIWRKMQRKSQDFHQIHDVRALRVLVDSIPDCYATLGIVHTLWAHIPREFDDYIATPKENGYRSLHTAVIGPEGRNLEVQIRTHEMDSESELGVAAHWRYKEGMAYDSSFEAKIAWLRQILNWQEELSDTEALLDDLKSAVVEERVYVFTPQGKVVDMPVGATPLDFAYHIHTELGHRCRGAKINGRIVPLTYRLQTGEQVEILTAKEGAPSRDWLNPNLGYLNTGRARGKVQHWFRLQDHDKNCAAGRAAMEREQQRLGLGPIDYETIAGKYNFKRGEDLLAAVGAGDIRPGQVVTAHQVLQRQEPPQSELPLPISRPSTPTSDSDVHIQGVGNLLTHMARCCKPVPGDAIMGYITRGRGVTIHRRDCPNVLEYQRREDERLIEVEWGGQTRSTYPVDVYIKAYDRHGLLRDITSLLANDRINVTAVNTLSDKEGNTADMTLTLEINGLDQLGRVLDQINQLPNVIEVHRRH</sequence>
<dbReference type="GO" id="GO:0015949">
    <property type="term" value="P:nucleobase-containing small molecule interconversion"/>
    <property type="evidence" value="ECO:0007669"/>
    <property type="project" value="UniProtKB-ARBA"/>
</dbReference>
<dbReference type="InterPro" id="IPR007685">
    <property type="entry name" value="RelA_SpoT"/>
</dbReference>
<dbReference type="Gene3D" id="3.30.460.10">
    <property type="entry name" value="Beta Polymerase, domain 2"/>
    <property type="match status" value="1"/>
</dbReference>
<dbReference type="GO" id="GO:0015969">
    <property type="term" value="P:guanosine tetraphosphate metabolic process"/>
    <property type="evidence" value="ECO:0007669"/>
    <property type="project" value="InterPro"/>
</dbReference>
<comment type="function">
    <text evidence="6">In eubacteria ppGpp (guanosine 3'-diphosphate 5'-diphosphate) is a mediator of the stringent response that coordinates a variety of cellular activities in response to changes in nutritional abundance.</text>
</comment>
<dbReference type="CDD" id="cd05399">
    <property type="entry name" value="NT_Rel-Spo_like"/>
    <property type="match status" value="1"/>
</dbReference>
<dbReference type="Pfam" id="PF13291">
    <property type="entry name" value="ACT_4"/>
    <property type="match status" value="1"/>
</dbReference>
<dbReference type="EMBL" id="QPJY01000002">
    <property type="protein sequence ID" value="RCX31879.1"/>
    <property type="molecule type" value="Genomic_DNA"/>
</dbReference>
<dbReference type="InterPro" id="IPR004095">
    <property type="entry name" value="TGS"/>
</dbReference>
<evidence type="ECO:0000313" key="10">
    <source>
        <dbReference type="EMBL" id="RCX31879.1"/>
    </source>
</evidence>
<evidence type="ECO:0000313" key="11">
    <source>
        <dbReference type="Proteomes" id="UP000252707"/>
    </source>
</evidence>
<dbReference type="GO" id="GO:0042594">
    <property type="term" value="P:response to starvation"/>
    <property type="evidence" value="ECO:0007669"/>
    <property type="project" value="TreeGrafter"/>
</dbReference>
<reference evidence="10 11" key="1">
    <citation type="submission" date="2018-07" db="EMBL/GenBank/DDBJ databases">
        <title>Genomic Encyclopedia of Type Strains, Phase IV (KMG-IV): sequencing the most valuable type-strain genomes for metagenomic binning, comparative biology and taxonomic classification.</title>
        <authorList>
            <person name="Goeker M."/>
        </authorList>
    </citation>
    <scope>NUCLEOTIDE SEQUENCE [LARGE SCALE GENOMIC DNA]</scope>
    <source>
        <strain evidence="10 11">DSM 26407</strain>
    </source>
</reference>
<dbReference type="InterPro" id="IPR043519">
    <property type="entry name" value="NT_sf"/>
</dbReference>
<organism evidence="10 11">
    <name type="scientific">Thioalbus denitrificans</name>
    <dbReference type="NCBI Taxonomy" id="547122"/>
    <lineage>
        <taxon>Bacteria</taxon>
        <taxon>Pseudomonadati</taxon>
        <taxon>Pseudomonadota</taxon>
        <taxon>Gammaproteobacteria</taxon>
        <taxon>Chromatiales</taxon>
        <taxon>Ectothiorhodospiraceae</taxon>
        <taxon>Thioalbus</taxon>
    </lineage>
</organism>
<evidence type="ECO:0000256" key="1">
    <source>
        <dbReference type="ARBA" id="ARBA00019852"/>
    </source>
</evidence>
<dbReference type="SUPFAM" id="SSF81301">
    <property type="entry name" value="Nucleotidyltransferase"/>
    <property type="match status" value="1"/>
</dbReference>
<evidence type="ECO:0000256" key="5">
    <source>
        <dbReference type="ARBA" id="ARBA00033308"/>
    </source>
</evidence>
<feature type="domain" description="ACT" evidence="8">
    <location>
        <begin position="662"/>
        <end position="736"/>
    </location>
</feature>
<proteinExistence type="inferred from homology"/>
<comment type="similarity">
    <text evidence="6">Belongs to the relA/spoT family.</text>
</comment>
<dbReference type="Pfam" id="PF04607">
    <property type="entry name" value="RelA_SpoT"/>
    <property type="match status" value="1"/>
</dbReference>
<keyword evidence="11" id="KW-1185">Reference proteome</keyword>
<dbReference type="GO" id="GO:0005886">
    <property type="term" value="C:plasma membrane"/>
    <property type="evidence" value="ECO:0007669"/>
    <property type="project" value="TreeGrafter"/>
</dbReference>
<feature type="domain" description="TGS" evidence="9">
    <location>
        <begin position="407"/>
        <end position="468"/>
    </location>
</feature>
<dbReference type="NCBIfam" id="NF008124">
    <property type="entry name" value="PRK10872.1"/>
    <property type="match status" value="1"/>
</dbReference>
<gene>
    <name evidence="10" type="ORF">DFQ59_102226</name>
</gene>
<dbReference type="Gene3D" id="1.10.3210.10">
    <property type="entry name" value="Hypothetical protein af1432"/>
    <property type="match status" value="1"/>
</dbReference>
<evidence type="ECO:0000256" key="2">
    <source>
        <dbReference type="ARBA" id="ARBA00025704"/>
    </source>
</evidence>
<evidence type="ECO:0000256" key="7">
    <source>
        <dbReference type="SAM" id="MobiDB-lite"/>
    </source>
</evidence>
<dbReference type="SUPFAM" id="SSF109604">
    <property type="entry name" value="HD-domain/PDEase-like"/>
    <property type="match status" value="1"/>
</dbReference>
<dbReference type="Pfam" id="PF19296">
    <property type="entry name" value="RelA_AH_RIS"/>
    <property type="match status" value="1"/>
</dbReference>
<accession>A0A369CD94</accession>
<evidence type="ECO:0000256" key="3">
    <source>
        <dbReference type="ARBA" id="ARBA00029754"/>
    </source>
</evidence>
<dbReference type="InterPro" id="IPR004811">
    <property type="entry name" value="RelA/Spo_fam"/>
</dbReference>
<dbReference type="GO" id="GO:0008728">
    <property type="term" value="F:GTP diphosphokinase activity"/>
    <property type="evidence" value="ECO:0007669"/>
    <property type="project" value="TreeGrafter"/>
</dbReference>
<dbReference type="Gene3D" id="3.30.70.260">
    <property type="match status" value="1"/>
</dbReference>
<dbReference type="FunFam" id="3.30.460.10:FF:000001">
    <property type="entry name" value="GTP pyrophosphokinase RelA"/>
    <property type="match status" value="1"/>
</dbReference>
<dbReference type="SUPFAM" id="SSF81271">
    <property type="entry name" value="TGS-like"/>
    <property type="match status" value="1"/>
</dbReference>
<dbReference type="OrthoDB" id="9805041at2"/>
<evidence type="ECO:0000259" key="9">
    <source>
        <dbReference type="PROSITE" id="PS51880"/>
    </source>
</evidence>
<dbReference type="SUPFAM" id="SSF55021">
    <property type="entry name" value="ACT-like"/>
    <property type="match status" value="1"/>
</dbReference>
<dbReference type="CDD" id="cd04876">
    <property type="entry name" value="ACT_RelA-SpoT"/>
    <property type="match status" value="1"/>
</dbReference>
<dbReference type="InterPro" id="IPR012675">
    <property type="entry name" value="Beta-grasp_dom_sf"/>
</dbReference>
<dbReference type="PROSITE" id="PS51880">
    <property type="entry name" value="TGS"/>
    <property type="match status" value="1"/>
</dbReference>
<dbReference type="InterPro" id="IPR045600">
    <property type="entry name" value="RelA/SpoT_AH_RIS"/>
</dbReference>
<dbReference type="PANTHER" id="PTHR21262:SF31">
    <property type="entry name" value="GTP PYROPHOSPHOKINASE"/>
    <property type="match status" value="1"/>
</dbReference>
<name>A0A369CD94_9GAMM</name>
<dbReference type="InterPro" id="IPR002912">
    <property type="entry name" value="ACT_dom"/>
</dbReference>
<dbReference type="Pfam" id="PF02824">
    <property type="entry name" value="TGS"/>
    <property type="match status" value="1"/>
</dbReference>
<dbReference type="SMART" id="SM00954">
    <property type="entry name" value="RelA_SpoT"/>
    <property type="match status" value="1"/>
</dbReference>
<dbReference type="RefSeq" id="WP_114278714.1">
    <property type="nucleotide sequence ID" value="NZ_QPJY01000002.1"/>
</dbReference>
<protein>
    <recommendedName>
        <fullName evidence="1">GTP pyrophosphokinase</fullName>
    </recommendedName>
    <alternativeName>
        <fullName evidence="4">(p)ppGpp synthase</fullName>
    </alternativeName>
    <alternativeName>
        <fullName evidence="3">ATP:GTP 3'-pyrophosphotransferase</fullName>
    </alternativeName>
    <alternativeName>
        <fullName evidence="5">ppGpp synthase I</fullName>
    </alternativeName>
</protein>
<dbReference type="Proteomes" id="UP000252707">
    <property type="component" value="Unassembled WGS sequence"/>
</dbReference>
<dbReference type="Gene3D" id="3.10.20.30">
    <property type="match status" value="1"/>
</dbReference>
<dbReference type="GO" id="GO:0016301">
    <property type="term" value="F:kinase activity"/>
    <property type="evidence" value="ECO:0007669"/>
    <property type="project" value="UniProtKB-KW"/>
</dbReference>
<evidence type="ECO:0000259" key="8">
    <source>
        <dbReference type="PROSITE" id="PS51671"/>
    </source>
</evidence>
<feature type="region of interest" description="Disordered" evidence="7">
    <location>
        <begin position="567"/>
        <end position="589"/>
    </location>
</feature>
<dbReference type="NCBIfam" id="TIGR00691">
    <property type="entry name" value="spoT_relA"/>
    <property type="match status" value="1"/>
</dbReference>
<dbReference type="CDD" id="cd01668">
    <property type="entry name" value="TGS_RSH"/>
    <property type="match status" value="1"/>
</dbReference>
<evidence type="ECO:0000256" key="4">
    <source>
        <dbReference type="ARBA" id="ARBA00032407"/>
    </source>
</evidence>
<dbReference type="InterPro" id="IPR045865">
    <property type="entry name" value="ACT-like_dom_sf"/>
</dbReference>
<dbReference type="InterPro" id="IPR012676">
    <property type="entry name" value="TGS-like"/>
</dbReference>
<comment type="caution">
    <text evidence="10">The sequence shown here is derived from an EMBL/GenBank/DDBJ whole genome shotgun (WGS) entry which is preliminary data.</text>
</comment>
<dbReference type="Pfam" id="PF13328">
    <property type="entry name" value="HD_4"/>
    <property type="match status" value="1"/>
</dbReference>
<dbReference type="FunFam" id="3.10.20.30:FF:000002">
    <property type="entry name" value="GTP pyrophosphokinase (RelA/SpoT)"/>
    <property type="match status" value="1"/>
</dbReference>
<dbReference type="InterPro" id="IPR033655">
    <property type="entry name" value="TGS_RelA/SpoT"/>
</dbReference>
<dbReference type="GO" id="GO:0008893">
    <property type="term" value="F:guanosine-3',5'-bis(diphosphate) 3'-diphosphatase activity"/>
    <property type="evidence" value="ECO:0007669"/>
    <property type="project" value="TreeGrafter"/>
</dbReference>
<dbReference type="PROSITE" id="PS51671">
    <property type="entry name" value="ACT"/>
    <property type="match status" value="1"/>
</dbReference>
<keyword evidence="10" id="KW-0418">Kinase</keyword>
<evidence type="ECO:0000256" key="6">
    <source>
        <dbReference type="RuleBase" id="RU003847"/>
    </source>
</evidence>
<comment type="pathway">
    <text evidence="2">Purine metabolism.</text>
</comment>
<keyword evidence="10" id="KW-0808">Transferase</keyword>